<dbReference type="InterPro" id="IPR027417">
    <property type="entry name" value="P-loop_NTPase"/>
</dbReference>
<evidence type="ECO:0000256" key="1">
    <source>
        <dbReference type="ARBA" id="ARBA00011467"/>
    </source>
</evidence>
<dbReference type="Gene3D" id="3.40.50.300">
    <property type="entry name" value="P-loop containing nucleotide triphosphate hydrolases"/>
    <property type="match status" value="1"/>
</dbReference>
<dbReference type="InterPro" id="IPR014001">
    <property type="entry name" value="Helicase_ATP-bd"/>
</dbReference>
<protein>
    <recommendedName>
        <fullName evidence="2">DNA repair and recombination protein RAD54-like</fullName>
    </recommendedName>
    <alternativeName>
        <fullName evidence="8">Protein okra</fullName>
    </alternativeName>
</protein>
<dbReference type="GO" id="GO:0005634">
    <property type="term" value="C:nucleus"/>
    <property type="evidence" value="ECO:0007669"/>
    <property type="project" value="TreeGrafter"/>
</dbReference>
<gene>
    <name evidence="12" type="ORF">PMAYCL1PPCAC_19287</name>
</gene>
<dbReference type="GO" id="GO:0016787">
    <property type="term" value="F:hydrolase activity"/>
    <property type="evidence" value="ECO:0007669"/>
    <property type="project" value="UniProtKB-KW"/>
</dbReference>
<dbReference type="Pfam" id="PF00176">
    <property type="entry name" value="SNF2-rel_dom"/>
    <property type="match status" value="1"/>
</dbReference>
<evidence type="ECO:0000259" key="11">
    <source>
        <dbReference type="PROSITE" id="PS51194"/>
    </source>
</evidence>
<dbReference type="InterPro" id="IPR018838">
    <property type="entry name" value="ZGRF1-like_N"/>
</dbReference>
<dbReference type="SMART" id="SM00487">
    <property type="entry name" value="DEXDc"/>
    <property type="match status" value="1"/>
</dbReference>
<evidence type="ECO:0000313" key="13">
    <source>
        <dbReference type="Proteomes" id="UP001328107"/>
    </source>
</evidence>
<dbReference type="Gene3D" id="1.20.120.850">
    <property type="entry name" value="SWI2/SNF2 ATPases, N-terminal domain"/>
    <property type="match status" value="1"/>
</dbReference>
<proteinExistence type="predicted"/>
<keyword evidence="4" id="KW-0498">Mitosis</keyword>
<dbReference type="GO" id="GO:0051301">
    <property type="term" value="P:cell division"/>
    <property type="evidence" value="ECO:0007669"/>
    <property type="project" value="UniProtKB-KW"/>
</dbReference>
<evidence type="ECO:0000259" key="10">
    <source>
        <dbReference type="PROSITE" id="PS51192"/>
    </source>
</evidence>
<keyword evidence="3" id="KW-0132">Cell division</keyword>
<comment type="function">
    <text evidence="7">Involved in mitotic DNA repair and meiotic recombination. Functions in the recombinational DNA repair pathway. Essential for interhomolog gene conversion (GC), but may have a less important role in intersister GC than spn-A/Rad51. In the presence of DNA, spn-A/Rad51 enhances the ATPase activity of okr/Rad54.</text>
</comment>
<feature type="compositionally biased region" description="Low complexity" evidence="9">
    <location>
        <begin position="133"/>
        <end position="147"/>
    </location>
</feature>
<sequence>ISLARYSIMFARANTRKHKKWEGDGFLTIHANGEAELTEENGREISRTSFTAKKRTELSDGYILSVGGYEVQIQEEVDPLPVAPPPPPTPKIPTPLAAIVQSKEYRLKTAPSILLKRPLASTGPEAKRRVEEPAAPAAPVLSPAAKPRPFSASSLIRSASGSSAKPFCSPLAVNRQEKTPPYVVNQEEVERGATPIHLEGWLAAHLRDHQKEGVTFLVDKLKSRGGGAILADDMGLGKSIQTIATCWTLLKRKTAKVEDGVTKVLVVVPSSLLHNWRAEFAKWFRATRTPAMLVRKVADIGCYSSGHRITPFLVVSYDMALRYAPALANCQFDLLVCDEGHRLKNAGGKLREALCSLSIPRRLLLTGTPVQNDLDEFHSLLDFIKPGCFGTPAEFRSVCREGGDEEEEGADSEASPELAQLHAAIGEVMLRRTSEVNVSHLPDKHEYVLFCAASAIQIKIFEAISDHVTGEPLVLIDQMRKASNHPAILYKHLQKGGADSENTRVSYSSILSVFPRDFGTRPTSLSDSGKLSVLVDMLGAFRVLGECTVIVSQYTKTLDMISMLCSSLQFKIYRLDGSTLVADRQKLVNDFNQSRDPANIFLLSSKAGGVGLNLIGASRLVLFDLDWNPASDLQAMARIWRDGQPRACHIYRLVTTGTIDEKILQRQIKKTGLAAIVNIVESLNGQTEKLSFRDEDLKDIFTFKETESNTHDLLECGCEGDGLLPLEREENEMADRADRDDVDEDEIAASVVMAGGVESTVLTGSPKDTVVDEEEDTTELPTEPASMAELFRWRHYSPSNDLPWQHLKSQAGLGKTELNEVTFALHYSNNF</sequence>
<reference evidence="13" key="1">
    <citation type="submission" date="2022-10" db="EMBL/GenBank/DDBJ databases">
        <title>Genome assembly of Pristionchus species.</title>
        <authorList>
            <person name="Yoshida K."/>
            <person name="Sommer R.J."/>
        </authorList>
    </citation>
    <scope>NUCLEOTIDE SEQUENCE [LARGE SCALE GENOMIC DNA]</scope>
    <source>
        <strain evidence="13">RS5460</strain>
    </source>
</reference>
<evidence type="ECO:0000313" key="12">
    <source>
        <dbReference type="EMBL" id="GMR49092.1"/>
    </source>
</evidence>
<dbReference type="GO" id="GO:0005524">
    <property type="term" value="F:ATP binding"/>
    <property type="evidence" value="ECO:0007669"/>
    <property type="project" value="InterPro"/>
</dbReference>
<dbReference type="EMBL" id="BTRK01000004">
    <property type="protein sequence ID" value="GMR49092.1"/>
    <property type="molecule type" value="Genomic_DNA"/>
</dbReference>
<feature type="non-terminal residue" evidence="12">
    <location>
        <position position="1"/>
    </location>
</feature>
<evidence type="ECO:0000256" key="3">
    <source>
        <dbReference type="ARBA" id="ARBA00022618"/>
    </source>
</evidence>
<keyword evidence="6" id="KW-0131">Cell cycle</keyword>
<dbReference type="GO" id="GO:0000724">
    <property type="term" value="P:double-strand break repair via homologous recombination"/>
    <property type="evidence" value="ECO:0007669"/>
    <property type="project" value="TreeGrafter"/>
</dbReference>
<dbReference type="SUPFAM" id="SSF52540">
    <property type="entry name" value="P-loop containing nucleoside triphosphate hydrolases"/>
    <property type="match status" value="2"/>
</dbReference>
<dbReference type="PROSITE" id="PS51192">
    <property type="entry name" value="HELICASE_ATP_BIND_1"/>
    <property type="match status" value="1"/>
</dbReference>
<dbReference type="Gene3D" id="3.40.50.10810">
    <property type="entry name" value="Tandem AAA-ATPase domain"/>
    <property type="match status" value="1"/>
</dbReference>
<comment type="caution">
    <text evidence="12">The sequence shown here is derived from an EMBL/GenBank/DDBJ whole genome shotgun (WGS) entry which is preliminary data.</text>
</comment>
<evidence type="ECO:0000256" key="4">
    <source>
        <dbReference type="ARBA" id="ARBA00022776"/>
    </source>
</evidence>
<feature type="region of interest" description="Disordered" evidence="9">
    <location>
        <begin position="119"/>
        <end position="147"/>
    </location>
</feature>
<evidence type="ECO:0000256" key="2">
    <source>
        <dbReference type="ARBA" id="ARBA00015341"/>
    </source>
</evidence>
<accession>A0AAN5I231</accession>
<evidence type="ECO:0000256" key="7">
    <source>
        <dbReference type="ARBA" id="ARBA00024776"/>
    </source>
</evidence>
<dbReference type="GO" id="GO:0015616">
    <property type="term" value="F:DNA translocase activity"/>
    <property type="evidence" value="ECO:0007669"/>
    <property type="project" value="TreeGrafter"/>
</dbReference>
<dbReference type="CDD" id="cd18793">
    <property type="entry name" value="SF2_C_SNF"/>
    <property type="match status" value="1"/>
</dbReference>
<dbReference type="PANTHER" id="PTHR45629">
    <property type="entry name" value="SNF2/RAD54 FAMILY MEMBER"/>
    <property type="match status" value="1"/>
</dbReference>
<evidence type="ECO:0000256" key="8">
    <source>
        <dbReference type="ARBA" id="ARBA00029956"/>
    </source>
</evidence>
<organism evidence="12 13">
    <name type="scientific">Pristionchus mayeri</name>
    <dbReference type="NCBI Taxonomy" id="1317129"/>
    <lineage>
        <taxon>Eukaryota</taxon>
        <taxon>Metazoa</taxon>
        <taxon>Ecdysozoa</taxon>
        <taxon>Nematoda</taxon>
        <taxon>Chromadorea</taxon>
        <taxon>Rhabditida</taxon>
        <taxon>Rhabditina</taxon>
        <taxon>Diplogasteromorpha</taxon>
        <taxon>Diplogasteroidea</taxon>
        <taxon>Neodiplogasteridae</taxon>
        <taxon>Pristionchus</taxon>
    </lineage>
</organism>
<comment type="subunit">
    <text evidence="1">Interacts (via N-terminus) with spn-A/Rad51.</text>
</comment>
<keyword evidence="5" id="KW-0378">Hydrolase</keyword>
<name>A0AAN5I231_9BILA</name>
<feature type="domain" description="Helicase ATP-binding" evidence="10">
    <location>
        <begin position="219"/>
        <end position="387"/>
    </location>
</feature>
<keyword evidence="13" id="KW-1185">Reference proteome</keyword>
<dbReference type="PROSITE" id="PS51194">
    <property type="entry name" value="HELICASE_CTER"/>
    <property type="match status" value="1"/>
</dbReference>
<dbReference type="Proteomes" id="UP001328107">
    <property type="component" value="Unassembled WGS sequence"/>
</dbReference>
<dbReference type="InterPro" id="IPR001650">
    <property type="entry name" value="Helicase_C-like"/>
</dbReference>
<dbReference type="InterPro" id="IPR000330">
    <property type="entry name" value="SNF2_N"/>
</dbReference>
<dbReference type="Pfam" id="PF10382">
    <property type="entry name" value="ZGRF1-like_N"/>
    <property type="match status" value="1"/>
</dbReference>
<dbReference type="AlphaFoldDB" id="A0AAN5I231"/>
<evidence type="ECO:0000256" key="6">
    <source>
        <dbReference type="ARBA" id="ARBA00023306"/>
    </source>
</evidence>
<dbReference type="PANTHER" id="PTHR45629:SF7">
    <property type="entry name" value="DNA EXCISION REPAIR PROTEIN ERCC-6-RELATED"/>
    <property type="match status" value="1"/>
</dbReference>
<evidence type="ECO:0000256" key="5">
    <source>
        <dbReference type="ARBA" id="ARBA00022801"/>
    </source>
</evidence>
<feature type="domain" description="Helicase C-terminal" evidence="11">
    <location>
        <begin position="536"/>
        <end position="691"/>
    </location>
</feature>
<dbReference type="InterPro" id="IPR038718">
    <property type="entry name" value="SNF2-like_sf"/>
</dbReference>
<dbReference type="InterPro" id="IPR050496">
    <property type="entry name" value="SNF2_RAD54_helicase_repair"/>
</dbReference>
<dbReference type="GO" id="GO:0007131">
    <property type="term" value="P:reciprocal meiotic recombination"/>
    <property type="evidence" value="ECO:0007669"/>
    <property type="project" value="TreeGrafter"/>
</dbReference>
<evidence type="ECO:0000256" key="9">
    <source>
        <dbReference type="SAM" id="MobiDB-lite"/>
    </source>
</evidence>
<dbReference type="SMART" id="SM00490">
    <property type="entry name" value="HELICc"/>
    <property type="match status" value="1"/>
</dbReference>
<dbReference type="Pfam" id="PF00271">
    <property type="entry name" value="Helicase_C"/>
    <property type="match status" value="1"/>
</dbReference>
<dbReference type="InterPro" id="IPR049730">
    <property type="entry name" value="SNF2/RAD54-like_C"/>
</dbReference>